<dbReference type="AlphaFoldDB" id="A0A8S1GM50"/>
<dbReference type="Proteomes" id="UP000835052">
    <property type="component" value="Unassembled WGS sequence"/>
</dbReference>
<evidence type="ECO:0000313" key="2">
    <source>
        <dbReference type="Proteomes" id="UP000835052"/>
    </source>
</evidence>
<keyword evidence="2" id="KW-1185">Reference proteome</keyword>
<proteinExistence type="predicted"/>
<dbReference type="EMBL" id="CAJGYM010000001">
    <property type="protein sequence ID" value="CAD6184295.1"/>
    <property type="molecule type" value="Genomic_DNA"/>
</dbReference>
<name>A0A8S1GM50_9PELO</name>
<gene>
    <name evidence="1" type="ORF">CAUJ_LOCUS214</name>
</gene>
<reference evidence="1" key="1">
    <citation type="submission" date="2020-10" db="EMBL/GenBank/DDBJ databases">
        <authorList>
            <person name="Kikuchi T."/>
        </authorList>
    </citation>
    <scope>NUCLEOTIDE SEQUENCE</scope>
    <source>
        <strain evidence="1">NKZ352</strain>
    </source>
</reference>
<organism evidence="1 2">
    <name type="scientific">Caenorhabditis auriculariae</name>
    <dbReference type="NCBI Taxonomy" id="2777116"/>
    <lineage>
        <taxon>Eukaryota</taxon>
        <taxon>Metazoa</taxon>
        <taxon>Ecdysozoa</taxon>
        <taxon>Nematoda</taxon>
        <taxon>Chromadorea</taxon>
        <taxon>Rhabditida</taxon>
        <taxon>Rhabditina</taxon>
        <taxon>Rhabditomorpha</taxon>
        <taxon>Rhabditoidea</taxon>
        <taxon>Rhabditidae</taxon>
        <taxon>Peloderinae</taxon>
        <taxon>Caenorhabditis</taxon>
    </lineage>
</organism>
<accession>A0A8S1GM50</accession>
<sequence length="138" mass="16041">MRLTPSTTSFSPSFLSLLTIHYYVEGRRRARPFRRATVSFFVVLLPTAHVQRRFSAPSQHHVKRFCGSMFHRASPRRYLGHQSAAAFLNVLLYKLPFARLDSRYSRPRRGSSKAAALFSIFPRVRLPPTPPTFRRTYQ</sequence>
<evidence type="ECO:0000313" key="1">
    <source>
        <dbReference type="EMBL" id="CAD6184295.1"/>
    </source>
</evidence>
<protein>
    <submittedName>
        <fullName evidence="1">Uncharacterized protein</fullName>
    </submittedName>
</protein>
<comment type="caution">
    <text evidence="1">The sequence shown here is derived from an EMBL/GenBank/DDBJ whole genome shotgun (WGS) entry which is preliminary data.</text>
</comment>